<protein>
    <recommendedName>
        <fullName evidence="3">ATP-binding protein</fullName>
    </recommendedName>
</protein>
<name>A0A265N696_9BACI</name>
<dbReference type="Proteomes" id="UP000216498">
    <property type="component" value="Unassembled WGS sequence"/>
</dbReference>
<evidence type="ECO:0000313" key="1">
    <source>
        <dbReference type="EMBL" id="OZU87321.1"/>
    </source>
</evidence>
<dbReference type="AlphaFoldDB" id="A0A265N696"/>
<dbReference type="RefSeq" id="WP_094887110.1">
    <property type="nucleotide sequence ID" value="NZ_NPMS01000011.1"/>
</dbReference>
<sequence length="245" mass="26798">MRDSISISFSKEEQLVITSDNSGSIGMKEQDSVKVPYETVSYFSFRAAVMELIASKAAPISVVIQNFCGEDAWEKLTAGVQKGLSELGLEGVPITGSTESNFSLLQSVIGITVLGKKRMFNEESAGNRNIALIGLPLVGDEVVHESEAIASLSLFKEISEFKDSLVWPVGSKGVLHELGRMFPDLDKDKIIPSSEIDFLKSGGPSTSFITVYPPRLEESMMNIAGKHFRKIMEGQLIETVLCKTW</sequence>
<keyword evidence="2" id="KW-1185">Reference proteome</keyword>
<gene>
    <name evidence="1" type="ORF">CIL03_17155</name>
</gene>
<evidence type="ECO:0008006" key="3">
    <source>
        <dbReference type="Google" id="ProtNLM"/>
    </source>
</evidence>
<reference evidence="1 2" key="1">
    <citation type="submission" date="2017-08" db="EMBL/GenBank/DDBJ databases">
        <title>Virgibacillus indicus sp. nov. and Virgibacillus profoundi sp. nov, two moderately halophilic bacteria isolated from marine sediment by using the Microfluidic Streak Plate.</title>
        <authorList>
            <person name="Xu B."/>
            <person name="Hu B."/>
            <person name="Wang J."/>
            <person name="Zhu Y."/>
            <person name="Huang L."/>
            <person name="Du W."/>
            <person name="Huang Y."/>
        </authorList>
    </citation>
    <scope>NUCLEOTIDE SEQUENCE [LARGE SCALE GENOMIC DNA]</scope>
    <source>
        <strain evidence="1 2">IO3-P2-C2</strain>
    </source>
</reference>
<evidence type="ECO:0000313" key="2">
    <source>
        <dbReference type="Proteomes" id="UP000216498"/>
    </source>
</evidence>
<proteinExistence type="predicted"/>
<dbReference type="OrthoDB" id="9805740at2"/>
<dbReference type="EMBL" id="NPMS01000011">
    <property type="protein sequence ID" value="OZU87321.1"/>
    <property type="molecule type" value="Genomic_DNA"/>
</dbReference>
<comment type="caution">
    <text evidence="1">The sequence shown here is derived from an EMBL/GenBank/DDBJ whole genome shotgun (WGS) entry which is preliminary data.</text>
</comment>
<organism evidence="1 2">
    <name type="scientific">Virgibacillus indicus</name>
    <dbReference type="NCBI Taxonomy" id="2024554"/>
    <lineage>
        <taxon>Bacteria</taxon>
        <taxon>Bacillati</taxon>
        <taxon>Bacillota</taxon>
        <taxon>Bacilli</taxon>
        <taxon>Bacillales</taxon>
        <taxon>Bacillaceae</taxon>
        <taxon>Virgibacillus</taxon>
    </lineage>
</organism>
<accession>A0A265N696</accession>